<dbReference type="InterPro" id="IPR028098">
    <property type="entry name" value="Glyco_trans_4-like_N"/>
</dbReference>
<dbReference type="InterPro" id="IPR001296">
    <property type="entry name" value="Glyco_trans_1"/>
</dbReference>
<dbReference type="Proteomes" id="UP000052258">
    <property type="component" value="Unassembled WGS sequence"/>
</dbReference>
<dbReference type="PANTHER" id="PTHR12526:SF630">
    <property type="entry name" value="GLYCOSYLTRANSFERASE"/>
    <property type="match status" value="1"/>
</dbReference>
<keyword evidence="4" id="KW-1185">Reference proteome</keyword>
<dbReference type="OrthoDB" id="179766at2"/>
<dbReference type="EMBL" id="AZHO01000011">
    <property type="protein sequence ID" value="KMT60116.1"/>
    <property type="molecule type" value="Genomic_DNA"/>
</dbReference>
<accession>A0A0J8J752</accession>
<reference evidence="3 4" key="1">
    <citation type="journal article" date="2015" name="Genome Biol. Evol.">
        <title>Comparative Genomics of Listeria Sensu Lato: Genus-Wide Differences in Evolutionary Dynamics and the Progressive Gain of Complex, Potentially Pathogenicity-Related Traits through Lateral Gene Transfer.</title>
        <authorList>
            <person name="Chiara M."/>
            <person name="Caruso M."/>
            <person name="D'Erchia A.M."/>
            <person name="Manzari C."/>
            <person name="Fraccalvieri R."/>
            <person name="Goffredo E."/>
            <person name="Latorre L."/>
            <person name="Miccolupo A."/>
            <person name="Padalino I."/>
            <person name="Santagada G."/>
            <person name="Chiocco D."/>
            <person name="Pesole G."/>
            <person name="Horner D.S."/>
            <person name="Parisi A."/>
        </authorList>
    </citation>
    <scope>NUCLEOTIDE SEQUENCE [LARGE SCALE GENOMIC DNA]</scope>
    <source>
        <strain evidence="3 4">1991</strain>
    </source>
</reference>
<evidence type="ECO:0000313" key="4">
    <source>
        <dbReference type="Proteomes" id="UP000052258"/>
    </source>
</evidence>
<evidence type="ECO:0000313" key="3">
    <source>
        <dbReference type="EMBL" id="KMT60116.1"/>
    </source>
</evidence>
<dbReference type="Pfam" id="PF00534">
    <property type="entry name" value="Glycos_transf_1"/>
    <property type="match status" value="1"/>
</dbReference>
<dbReference type="Gene3D" id="3.40.50.2000">
    <property type="entry name" value="Glycogen Phosphorylase B"/>
    <property type="match status" value="2"/>
</dbReference>
<dbReference type="AlphaFoldDB" id="A0A0J8J752"/>
<protein>
    <submittedName>
        <fullName evidence="3">Glycosytransferase</fullName>
    </submittedName>
</protein>
<comment type="caution">
    <text evidence="3">The sequence shown here is derived from an EMBL/GenBank/DDBJ whole genome shotgun (WGS) entry which is preliminary data.</text>
</comment>
<evidence type="ECO:0000259" key="2">
    <source>
        <dbReference type="Pfam" id="PF13439"/>
    </source>
</evidence>
<feature type="domain" description="Glycosyl transferase family 1" evidence="1">
    <location>
        <begin position="166"/>
        <end position="316"/>
    </location>
</feature>
<proteinExistence type="predicted"/>
<name>A0A0J8J752_9LIST</name>
<sequence length="352" mass="40490">MKVLMIGPDSQAKGGIATVIHNFKTYFHYSDVDMFFLTTWHEGSRWNQFKTALASYRMMRKENVDIVHLHVAQKGSFFRKALFLLGSRKDTPIVLHMHASSFDKFYNGSSKWVQKWIRRIFDKATCVVVLSEEWESFYKKLTKTEIKIIPNAVPIPDESYYNPSATKIITFGRIGKRKGSYDILEVAKRIKVKYPQYQFVLFGDGEVDQMKKRIEEEQIENVTIGGWVTDKEEIMKDAVLHFLPSYHEGLPMAILETMAAGIPNMASTVGGISQLVKSKENGMLIEAGNIEMMVSELEQYLSNEDSRAILSENARKTVIEKFSMDSYNSTWYKEYQMLEKIEKVCDTNGSKV</sequence>
<dbReference type="PATRIC" id="fig|1430899.3.peg.1076"/>
<evidence type="ECO:0000259" key="1">
    <source>
        <dbReference type="Pfam" id="PF00534"/>
    </source>
</evidence>
<dbReference type="PANTHER" id="PTHR12526">
    <property type="entry name" value="GLYCOSYLTRANSFERASE"/>
    <property type="match status" value="1"/>
</dbReference>
<dbReference type="RefSeq" id="WP_059139986.1">
    <property type="nucleotide sequence ID" value="NZ_KQ130613.1"/>
</dbReference>
<keyword evidence="3" id="KW-0808">Transferase</keyword>
<dbReference type="GO" id="GO:0016757">
    <property type="term" value="F:glycosyltransferase activity"/>
    <property type="evidence" value="ECO:0007669"/>
    <property type="project" value="InterPro"/>
</dbReference>
<feature type="domain" description="Glycosyltransferase subfamily 4-like N-terminal" evidence="2">
    <location>
        <begin position="40"/>
        <end position="154"/>
    </location>
</feature>
<dbReference type="Pfam" id="PF13439">
    <property type="entry name" value="Glyco_transf_4"/>
    <property type="match status" value="1"/>
</dbReference>
<dbReference type="SUPFAM" id="SSF53756">
    <property type="entry name" value="UDP-Glycosyltransferase/glycogen phosphorylase"/>
    <property type="match status" value="1"/>
</dbReference>
<gene>
    <name evidence="3" type="ORF">X560_1042</name>
</gene>
<organism evidence="3 4">
    <name type="scientific">Listeria fleischmannii 1991</name>
    <dbReference type="NCBI Taxonomy" id="1430899"/>
    <lineage>
        <taxon>Bacteria</taxon>
        <taxon>Bacillati</taxon>
        <taxon>Bacillota</taxon>
        <taxon>Bacilli</taxon>
        <taxon>Bacillales</taxon>
        <taxon>Listeriaceae</taxon>
        <taxon>Listeria</taxon>
    </lineage>
</organism>